<evidence type="ECO:0000256" key="8">
    <source>
        <dbReference type="SAM" id="MobiDB-lite"/>
    </source>
</evidence>
<feature type="compositionally biased region" description="Low complexity" evidence="8">
    <location>
        <begin position="20"/>
        <end position="39"/>
    </location>
</feature>
<evidence type="ECO:0000256" key="5">
    <source>
        <dbReference type="ARBA" id="ARBA00023015"/>
    </source>
</evidence>
<keyword evidence="2" id="KW-0677">Repeat</keyword>
<evidence type="ECO:0000256" key="6">
    <source>
        <dbReference type="ARBA" id="ARBA00023163"/>
    </source>
</evidence>
<dbReference type="GO" id="GO:0005634">
    <property type="term" value="C:nucleus"/>
    <property type="evidence" value="ECO:0007669"/>
    <property type="project" value="TreeGrafter"/>
</dbReference>
<evidence type="ECO:0000313" key="10">
    <source>
        <dbReference type="EMBL" id="KAK8956950.1"/>
    </source>
</evidence>
<dbReference type="PANTHER" id="PTHR45988">
    <property type="entry name" value="C2H2 TYPE ZINC FINGER TRANSCRIPTION FACTOR FAMILY-RELATED"/>
    <property type="match status" value="1"/>
</dbReference>
<reference evidence="10 11" key="1">
    <citation type="journal article" date="2022" name="Nat. Plants">
        <title>Genomes of leafy and leafless Platanthera orchids illuminate the evolution of mycoheterotrophy.</title>
        <authorList>
            <person name="Li M.H."/>
            <person name="Liu K.W."/>
            <person name="Li Z."/>
            <person name="Lu H.C."/>
            <person name="Ye Q.L."/>
            <person name="Zhang D."/>
            <person name="Wang J.Y."/>
            <person name="Li Y.F."/>
            <person name="Zhong Z.M."/>
            <person name="Liu X."/>
            <person name="Yu X."/>
            <person name="Liu D.K."/>
            <person name="Tu X.D."/>
            <person name="Liu B."/>
            <person name="Hao Y."/>
            <person name="Liao X.Y."/>
            <person name="Jiang Y.T."/>
            <person name="Sun W.H."/>
            <person name="Chen J."/>
            <person name="Chen Y.Q."/>
            <person name="Ai Y."/>
            <person name="Zhai J.W."/>
            <person name="Wu S.S."/>
            <person name="Zhou Z."/>
            <person name="Hsiao Y.Y."/>
            <person name="Wu W.L."/>
            <person name="Chen Y.Y."/>
            <person name="Lin Y.F."/>
            <person name="Hsu J.L."/>
            <person name="Li C.Y."/>
            <person name="Wang Z.W."/>
            <person name="Zhao X."/>
            <person name="Zhong W.Y."/>
            <person name="Ma X.K."/>
            <person name="Ma L."/>
            <person name="Huang J."/>
            <person name="Chen G.Z."/>
            <person name="Huang M.Z."/>
            <person name="Huang L."/>
            <person name="Peng D.H."/>
            <person name="Luo Y.B."/>
            <person name="Zou S.Q."/>
            <person name="Chen S.P."/>
            <person name="Lan S."/>
            <person name="Tsai W.C."/>
            <person name="Van de Peer Y."/>
            <person name="Liu Z.J."/>
        </authorList>
    </citation>
    <scope>NUCLEOTIDE SEQUENCE [LARGE SCALE GENOMIC DNA]</scope>
    <source>
        <strain evidence="10">Lor287</strain>
    </source>
</reference>
<evidence type="ECO:0000256" key="3">
    <source>
        <dbReference type="ARBA" id="ARBA00022771"/>
    </source>
</evidence>
<evidence type="ECO:0000256" key="1">
    <source>
        <dbReference type="ARBA" id="ARBA00022723"/>
    </source>
</evidence>
<dbReference type="GO" id="GO:0000976">
    <property type="term" value="F:transcription cis-regulatory region binding"/>
    <property type="evidence" value="ECO:0007669"/>
    <property type="project" value="TreeGrafter"/>
</dbReference>
<feature type="region of interest" description="Disordered" evidence="8">
    <location>
        <begin position="122"/>
        <end position="155"/>
    </location>
</feature>
<dbReference type="GO" id="GO:0003700">
    <property type="term" value="F:DNA-binding transcription factor activity"/>
    <property type="evidence" value="ECO:0007669"/>
    <property type="project" value="InterPro"/>
</dbReference>
<dbReference type="InterPro" id="IPR044653">
    <property type="entry name" value="AZF1/2/3-like"/>
</dbReference>
<protein>
    <recommendedName>
        <fullName evidence="9">C2H2-type domain-containing protein</fullName>
    </recommendedName>
</protein>
<evidence type="ECO:0000256" key="2">
    <source>
        <dbReference type="ARBA" id="ARBA00022737"/>
    </source>
</evidence>
<keyword evidence="1" id="KW-0479">Metal-binding</keyword>
<keyword evidence="6" id="KW-0804">Transcription</keyword>
<name>A0AAP0C2X7_9ASPA</name>
<feature type="compositionally biased region" description="Basic residues" evidence="8">
    <location>
        <begin position="46"/>
        <end position="55"/>
    </location>
</feature>
<comment type="caution">
    <text evidence="10">The sequence shown here is derived from an EMBL/GenBank/DDBJ whole genome shotgun (WGS) entry which is preliminary data.</text>
</comment>
<dbReference type="Gene3D" id="3.30.160.60">
    <property type="entry name" value="Classic Zinc Finger"/>
    <property type="match status" value="1"/>
</dbReference>
<proteinExistence type="predicted"/>
<feature type="domain" description="C2H2-type" evidence="9">
    <location>
        <begin position="158"/>
        <end position="180"/>
    </location>
</feature>
<keyword evidence="11" id="KW-1185">Reference proteome</keyword>
<dbReference type="InterPro" id="IPR036236">
    <property type="entry name" value="Znf_C2H2_sf"/>
</dbReference>
<feature type="domain" description="C2H2-type" evidence="9">
    <location>
        <begin position="106"/>
        <end position="128"/>
    </location>
</feature>
<feature type="compositionally biased region" description="Low complexity" evidence="8">
    <location>
        <begin position="142"/>
        <end position="155"/>
    </location>
</feature>
<dbReference type="PROSITE" id="PS00028">
    <property type="entry name" value="ZINC_FINGER_C2H2_1"/>
    <property type="match status" value="2"/>
</dbReference>
<dbReference type="Pfam" id="PF13912">
    <property type="entry name" value="zf-C2H2_6"/>
    <property type="match status" value="2"/>
</dbReference>
<evidence type="ECO:0000259" key="9">
    <source>
        <dbReference type="PROSITE" id="PS50157"/>
    </source>
</evidence>
<dbReference type="SUPFAM" id="SSF57667">
    <property type="entry name" value="beta-beta-alpha zinc fingers"/>
    <property type="match status" value="1"/>
</dbReference>
<feature type="region of interest" description="Disordered" evidence="8">
    <location>
        <begin position="1"/>
        <end position="61"/>
    </location>
</feature>
<dbReference type="AlphaFoldDB" id="A0AAP0C2X7"/>
<evidence type="ECO:0000256" key="7">
    <source>
        <dbReference type="PROSITE-ProRule" id="PRU00042"/>
    </source>
</evidence>
<keyword evidence="3 7" id="KW-0863">Zinc-finger</keyword>
<accession>A0AAP0C2X7</accession>
<gene>
    <name evidence="10" type="ORF">KSP39_PZI000225</name>
</gene>
<sequence>MVTGDMAPLPATQVPPLMHSPPWTTAASSNSSSDEPSSNLGETWMKKKRSKRGYHHHEGLSEEENLALSLLMLARDTSAVSSAAAAAASSSPSLSSVPSPPVNLDHKCSLCGKSFPSYQALGGHKTSHRKPAVTTAAEDRLSAGSPAVSAGSGSSKLHQCSICQKTFPTGQALGGHKRCHYDGTIGSAAGNRRFDLNLPPVPEFGFGHGQRWNWVLEDDDEVQSPLPVKKPRNFITA</sequence>
<dbReference type="PROSITE" id="PS50157">
    <property type="entry name" value="ZINC_FINGER_C2H2_2"/>
    <property type="match status" value="2"/>
</dbReference>
<dbReference type="Proteomes" id="UP001418222">
    <property type="component" value="Unassembled WGS sequence"/>
</dbReference>
<dbReference type="SMART" id="SM00355">
    <property type="entry name" value="ZnF_C2H2"/>
    <property type="match status" value="2"/>
</dbReference>
<organism evidence="10 11">
    <name type="scientific">Platanthera zijinensis</name>
    <dbReference type="NCBI Taxonomy" id="2320716"/>
    <lineage>
        <taxon>Eukaryota</taxon>
        <taxon>Viridiplantae</taxon>
        <taxon>Streptophyta</taxon>
        <taxon>Embryophyta</taxon>
        <taxon>Tracheophyta</taxon>
        <taxon>Spermatophyta</taxon>
        <taxon>Magnoliopsida</taxon>
        <taxon>Liliopsida</taxon>
        <taxon>Asparagales</taxon>
        <taxon>Orchidaceae</taxon>
        <taxon>Orchidoideae</taxon>
        <taxon>Orchideae</taxon>
        <taxon>Orchidinae</taxon>
        <taxon>Platanthera</taxon>
    </lineage>
</organism>
<dbReference type="GO" id="GO:0008270">
    <property type="term" value="F:zinc ion binding"/>
    <property type="evidence" value="ECO:0007669"/>
    <property type="project" value="UniProtKB-KW"/>
</dbReference>
<dbReference type="InterPro" id="IPR013087">
    <property type="entry name" value="Znf_C2H2_type"/>
</dbReference>
<dbReference type="EMBL" id="JBBWWQ010000001">
    <property type="protein sequence ID" value="KAK8956950.1"/>
    <property type="molecule type" value="Genomic_DNA"/>
</dbReference>
<evidence type="ECO:0000313" key="11">
    <source>
        <dbReference type="Proteomes" id="UP001418222"/>
    </source>
</evidence>
<evidence type="ECO:0000256" key="4">
    <source>
        <dbReference type="ARBA" id="ARBA00022833"/>
    </source>
</evidence>
<keyword evidence="5" id="KW-0805">Transcription regulation</keyword>
<keyword evidence="4" id="KW-0862">Zinc</keyword>
<dbReference type="PANTHER" id="PTHR45988:SF1">
    <property type="entry name" value="ZINC FINGER PROTEIN AZF2"/>
    <property type="match status" value="1"/>
</dbReference>